<accession>A0A8J1UT23</accession>
<dbReference type="AlphaFoldDB" id="A0A8J1UT23"/>
<protein>
    <recommendedName>
        <fullName evidence="1">Mutator-like transposase domain-containing protein</fullName>
    </recommendedName>
</protein>
<comment type="caution">
    <text evidence="2">The sequence shown here is derived from an EMBL/GenBank/DDBJ whole genome shotgun (WGS) entry which is preliminary data.</text>
</comment>
<dbReference type="EMBL" id="CAIIXF020000004">
    <property type="protein sequence ID" value="CAH1782260.1"/>
    <property type="molecule type" value="Genomic_DNA"/>
</dbReference>
<dbReference type="Proteomes" id="UP000749559">
    <property type="component" value="Unassembled WGS sequence"/>
</dbReference>
<gene>
    <name evidence="2" type="ORF">OFUS_LOCUS8727</name>
</gene>
<evidence type="ECO:0000313" key="3">
    <source>
        <dbReference type="Proteomes" id="UP000749559"/>
    </source>
</evidence>
<organism evidence="2 3">
    <name type="scientific">Owenia fusiformis</name>
    <name type="common">Polychaete worm</name>
    <dbReference type="NCBI Taxonomy" id="6347"/>
    <lineage>
        <taxon>Eukaryota</taxon>
        <taxon>Metazoa</taxon>
        <taxon>Spiralia</taxon>
        <taxon>Lophotrochozoa</taxon>
        <taxon>Annelida</taxon>
        <taxon>Polychaeta</taxon>
        <taxon>Sedentaria</taxon>
        <taxon>Canalipalpata</taxon>
        <taxon>Sabellida</taxon>
        <taxon>Oweniida</taxon>
        <taxon>Oweniidae</taxon>
        <taxon>Owenia</taxon>
    </lineage>
</organism>
<reference evidence="2" key="1">
    <citation type="submission" date="2022-03" db="EMBL/GenBank/DDBJ databases">
        <authorList>
            <person name="Martin C."/>
        </authorList>
    </citation>
    <scope>NUCLEOTIDE SEQUENCE</scope>
</reference>
<keyword evidence="3" id="KW-1185">Reference proteome</keyword>
<evidence type="ECO:0000259" key="1">
    <source>
        <dbReference type="Pfam" id="PF20700"/>
    </source>
</evidence>
<feature type="non-terminal residue" evidence="2">
    <location>
        <position position="1"/>
    </location>
</feature>
<name>A0A8J1UT23_OWEFU</name>
<sequence length="283" mass="31589">ALRHNNNNNNIRSAHHLEMIRNKIRLPKSGRFCTKTAQGRLLTSRNITSTTSRSVYPNHENEHTYARAEPLQPSILQPNINDVWTEETVCDSTENKSMLTPLEDCRFVVDFAYLATQMVCRKCNCRLYLQNALGIMKAGLGGWLHIRCVCGEVKKAALSKMHETKTISSRGRKVFDVNTKLASAMIHSGLGAYKTRDILAILNLPAVCNTTLTTRQTEIGEAMVKVADHSMANAVQEEARLSSAAGNRCFLKLTLDALHLVQIVESNIFKEWSFHIALSPGPN</sequence>
<dbReference type="Pfam" id="PF20700">
    <property type="entry name" value="Mutator"/>
    <property type="match status" value="1"/>
</dbReference>
<feature type="domain" description="Mutator-like transposase" evidence="1">
    <location>
        <begin position="110"/>
        <end position="246"/>
    </location>
</feature>
<proteinExistence type="predicted"/>
<dbReference type="InterPro" id="IPR049012">
    <property type="entry name" value="Mutator_transp_dom"/>
</dbReference>
<evidence type="ECO:0000313" key="2">
    <source>
        <dbReference type="EMBL" id="CAH1782260.1"/>
    </source>
</evidence>